<dbReference type="RefSeq" id="WP_055451628.1">
    <property type="nucleotide sequence ID" value="NZ_CYHF01000012.1"/>
</dbReference>
<dbReference type="Pfam" id="PF10589">
    <property type="entry name" value="NADH_4Fe-4S"/>
    <property type="match status" value="1"/>
</dbReference>
<dbReference type="PANTHER" id="PTHR43578:SF3">
    <property type="entry name" value="NADH-QUINONE OXIDOREDUCTASE SUBUNIT F"/>
    <property type="match status" value="1"/>
</dbReference>
<dbReference type="SUPFAM" id="SSF52833">
    <property type="entry name" value="Thioredoxin-like"/>
    <property type="match status" value="1"/>
</dbReference>
<name>A0A0K6IAZ4_9BURK</name>
<dbReference type="PROSITE" id="PS00645">
    <property type="entry name" value="COMPLEX1_51K_2"/>
    <property type="match status" value="1"/>
</dbReference>
<dbReference type="SMART" id="SM00928">
    <property type="entry name" value="NADH_4Fe-4S"/>
    <property type="match status" value="1"/>
</dbReference>
<dbReference type="STRING" id="339866.GCA_001418255_02804"/>
<dbReference type="Gene3D" id="3.40.30.10">
    <property type="entry name" value="Glutaredoxin"/>
    <property type="match status" value="1"/>
</dbReference>
<evidence type="ECO:0000256" key="3">
    <source>
        <dbReference type="ARBA" id="ARBA00022485"/>
    </source>
</evidence>
<accession>A0A0K6IAZ4</accession>
<feature type="region of interest" description="Disordered" evidence="7">
    <location>
        <begin position="1"/>
        <end position="21"/>
    </location>
</feature>
<dbReference type="Pfam" id="PF01257">
    <property type="entry name" value="2Fe-2S_thioredx"/>
    <property type="match status" value="1"/>
</dbReference>
<evidence type="ECO:0000259" key="8">
    <source>
        <dbReference type="SMART" id="SM00928"/>
    </source>
</evidence>
<dbReference type="SUPFAM" id="SSF140490">
    <property type="entry name" value="Nqo1C-terminal domain-like"/>
    <property type="match status" value="1"/>
</dbReference>
<evidence type="ECO:0000256" key="7">
    <source>
        <dbReference type="SAM" id="MobiDB-lite"/>
    </source>
</evidence>
<keyword evidence="6" id="KW-0411">Iron-sulfur</keyword>
<dbReference type="InterPro" id="IPR041921">
    <property type="entry name" value="NuoE_N"/>
</dbReference>
<evidence type="ECO:0000256" key="4">
    <source>
        <dbReference type="ARBA" id="ARBA00022723"/>
    </source>
</evidence>
<dbReference type="InterPro" id="IPR037207">
    <property type="entry name" value="Nuop51_4Fe4S-bd_sf"/>
</dbReference>
<dbReference type="InterPro" id="IPR019575">
    <property type="entry name" value="Nuop51_4Fe4S-bd"/>
</dbReference>
<organism evidence="9 10">
    <name type="scientific">Thiomonas bhubaneswarensis</name>
    <dbReference type="NCBI Taxonomy" id="339866"/>
    <lineage>
        <taxon>Bacteria</taxon>
        <taxon>Pseudomonadati</taxon>
        <taxon>Pseudomonadota</taxon>
        <taxon>Betaproteobacteria</taxon>
        <taxon>Burkholderiales</taxon>
        <taxon>Thiomonas</taxon>
    </lineage>
</organism>
<dbReference type="GO" id="GO:0008137">
    <property type="term" value="F:NADH dehydrogenase (ubiquinone) activity"/>
    <property type="evidence" value="ECO:0007669"/>
    <property type="project" value="InterPro"/>
</dbReference>
<keyword evidence="4" id="KW-0479">Metal-binding</keyword>
<dbReference type="GO" id="GO:0010181">
    <property type="term" value="F:FMN binding"/>
    <property type="evidence" value="ECO:0007669"/>
    <property type="project" value="InterPro"/>
</dbReference>
<dbReference type="Pfam" id="PF10531">
    <property type="entry name" value="SLBB"/>
    <property type="match status" value="1"/>
</dbReference>
<evidence type="ECO:0000256" key="2">
    <source>
        <dbReference type="ARBA" id="ARBA00007523"/>
    </source>
</evidence>
<dbReference type="InterPro" id="IPR037225">
    <property type="entry name" value="Nuo51_FMN-bd_sf"/>
</dbReference>
<reference evidence="10" key="1">
    <citation type="submission" date="2015-08" db="EMBL/GenBank/DDBJ databases">
        <authorList>
            <person name="Varghese N."/>
        </authorList>
    </citation>
    <scope>NUCLEOTIDE SEQUENCE [LARGE SCALE GENOMIC DNA]</scope>
    <source>
        <strain evidence="10">DSM 18181</strain>
    </source>
</reference>
<dbReference type="GO" id="GO:0051539">
    <property type="term" value="F:4 iron, 4 sulfur cluster binding"/>
    <property type="evidence" value="ECO:0007669"/>
    <property type="project" value="UniProtKB-KW"/>
</dbReference>
<dbReference type="Proteomes" id="UP000183649">
    <property type="component" value="Unassembled WGS sequence"/>
</dbReference>
<proteinExistence type="inferred from homology"/>
<dbReference type="InterPro" id="IPR011538">
    <property type="entry name" value="Nuo51_FMN-bd"/>
</dbReference>
<keyword evidence="10" id="KW-1185">Reference proteome</keyword>
<dbReference type="SUPFAM" id="SSF142019">
    <property type="entry name" value="Nqo1 FMN-binding domain-like"/>
    <property type="match status" value="1"/>
</dbReference>
<evidence type="ECO:0000313" key="10">
    <source>
        <dbReference type="Proteomes" id="UP000183649"/>
    </source>
</evidence>
<keyword evidence="5" id="KW-0408">Iron</keyword>
<dbReference type="Gene3D" id="3.10.20.600">
    <property type="match status" value="1"/>
</dbReference>
<dbReference type="Gene3D" id="3.40.50.11540">
    <property type="entry name" value="NADH-ubiquinone oxidoreductase 51kDa subunit"/>
    <property type="match status" value="1"/>
</dbReference>
<evidence type="ECO:0000256" key="5">
    <source>
        <dbReference type="ARBA" id="ARBA00023004"/>
    </source>
</evidence>
<dbReference type="InterPro" id="IPR036249">
    <property type="entry name" value="Thioredoxin-like_sf"/>
</dbReference>
<dbReference type="GO" id="GO:0046872">
    <property type="term" value="F:metal ion binding"/>
    <property type="evidence" value="ECO:0007669"/>
    <property type="project" value="UniProtKB-KW"/>
</dbReference>
<evidence type="ECO:0000256" key="6">
    <source>
        <dbReference type="ARBA" id="ARBA00023014"/>
    </source>
</evidence>
<dbReference type="PANTHER" id="PTHR43578">
    <property type="entry name" value="NADH-QUINONE OXIDOREDUCTASE SUBUNIT F"/>
    <property type="match status" value="1"/>
</dbReference>
<comment type="cofactor">
    <cofactor evidence="1">
        <name>FMN</name>
        <dbReference type="ChEBI" id="CHEBI:58210"/>
    </cofactor>
</comment>
<dbReference type="Pfam" id="PF01512">
    <property type="entry name" value="Complex1_51K"/>
    <property type="match status" value="1"/>
</dbReference>
<evidence type="ECO:0000256" key="1">
    <source>
        <dbReference type="ARBA" id="ARBA00001917"/>
    </source>
</evidence>
<feature type="domain" description="NADH-ubiquinone oxidoreductase 51kDa subunit iron-sulphur binding" evidence="8">
    <location>
        <begin position="518"/>
        <end position="563"/>
    </location>
</feature>
<keyword evidence="3" id="KW-0004">4Fe-4S</keyword>
<comment type="similarity">
    <text evidence="2">Belongs to the complex I 51 kDa subunit family.</text>
</comment>
<sequence length="595" mass="64710">MTTSTHMPDAVPLGSADDMRSRLRRKSRLKGRQADPVSIAEVQALIGLAPHRRDMLIENLHKLNDAWHGLHDRHLVALAREMNIPMAEVFEVATFYHHFEVLRGDDRPAALTVRVCNGLSCELAGAKDLLQRLPALLGTEVRVVAAPCVGRCEQAPVAVVGQAPVVHAKTVDVQAAAQARAVLHRAATDDAVFDPAAAGPCAITTSPDEISPAYVGFDAYRARGGYRLAAAVASGARPADEVLKAMTDSGLRGLGGAGFPAGRKWSIVRDYPAPRLMAVNIDEGEPGTFKDRTYLERDPHRFLEGMLIAAKVVGIDACYIYMRDEYHGCRALLTKELERLRADPPFELPLIELRRGAGAYICGEESAMIESIEGKRGEPRMRPPYIAQIGLFGRPTLEHNFETLYWVRDIVERGPAWFSGHGRNGRKGLRSFSVSGRVREPGVKLAPAGITLRELIDEYCGGMLAGHELYAYLPGGASGGILPASMADIPLDFDTLQPHGCFIGSAAVIVLSDKDRARDAALNMMRFFEHESCGQCTPCRVGTAKAAQLMQASHWDHATLEDLNQVMIDASICGLGQAAPNPVRCVQKYFAKEVV</sequence>
<dbReference type="InterPro" id="IPR001949">
    <property type="entry name" value="NADH-UbQ_OxRdtase_51kDa_CS"/>
</dbReference>
<dbReference type="SUPFAM" id="SSF142984">
    <property type="entry name" value="Nqo1 middle domain-like"/>
    <property type="match status" value="1"/>
</dbReference>
<dbReference type="FunFam" id="3.10.20.600:FF:000006">
    <property type="entry name" value="Formate dehydrogenase, beta subunit"/>
    <property type="match status" value="1"/>
</dbReference>
<dbReference type="Gene3D" id="1.10.10.1590">
    <property type="entry name" value="NADH-quinone oxidoreductase subunit E"/>
    <property type="match status" value="1"/>
</dbReference>
<dbReference type="InterPro" id="IPR019554">
    <property type="entry name" value="Soluble_ligand-bd"/>
</dbReference>
<dbReference type="PROSITE" id="PS00644">
    <property type="entry name" value="COMPLEX1_51K_1"/>
    <property type="match status" value="1"/>
</dbReference>
<evidence type="ECO:0000313" key="9">
    <source>
        <dbReference type="EMBL" id="CUB00193.1"/>
    </source>
</evidence>
<dbReference type="Gene3D" id="1.20.1440.230">
    <property type="entry name" value="NADH-ubiquinone oxidoreductase 51kDa subunit, iron-sulphur binding domain"/>
    <property type="match status" value="1"/>
</dbReference>
<dbReference type="AlphaFoldDB" id="A0A0K6IAZ4"/>
<gene>
    <name evidence="9" type="ORF">Ga0061069_11218</name>
</gene>
<dbReference type="CDD" id="cd03082">
    <property type="entry name" value="TRX_Fd_NuoE_W_FDH_beta"/>
    <property type="match status" value="1"/>
</dbReference>
<dbReference type="OrthoDB" id="9805533at2"/>
<dbReference type="EMBL" id="CYHF01000012">
    <property type="protein sequence ID" value="CUB00193.1"/>
    <property type="molecule type" value="Genomic_DNA"/>
</dbReference>
<protein>
    <submittedName>
        <fullName evidence="9">NAD-dependent formate dehydrogenase flavoprotein subunit</fullName>
    </submittedName>
</protein>